<proteinExistence type="predicted"/>
<evidence type="ECO:0000256" key="1">
    <source>
        <dbReference type="SAM" id="SignalP"/>
    </source>
</evidence>
<sequence length="176" mass="19404">MAIKNRAPTLWCMFLLLLVLFTTTTFSREVTQDISVHDFQDGLQAAANGTFKLPEQSFGQPDTVEKIGDPTETTTSAPVTPFLDTPRPISPYPTAFTNARDKGGDFLILLKCANAIQSPFVQRESLFDNGWCTLGFPPRIEPPSPVPIPYGIGDEDAAIFKQLGISSEKDDNPYYN</sequence>
<dbReference type="Proteomes" id="UP001310594">
    <property type="component" value="Unassembled WGS sequence"/>
</dbReference>
<comment type="caution">
    <text evidence="2">The sequence shown here is derived from an EMBL/GenBank/DDBJ whole genome shotgun (WGS) entry which is preliminary data.</text>
</comment>
<dbReference type="EMBL" id="JAVRQU010000016">
    <property type="protein sequence ID" value="KAK5694293.1"/>
    <property type="molecule type" value="Genomic_DNA"/>
</dbReference>
<keyword evidence="1" id="KW-0732">Signal</keyword>
<organism evidence="2 3">
    <name type="scientific">Elasticomyces elasticus</name>
    <dbReference type="NCBI Taxonomy" id="574655"/>
    <lineage>
        <taxon>Eukaryota</taxon>
        <taxon>Fungi</taxon>
        <taxon>Dikarya</taxon>
        <taxon>Ascomycota</taxon>
        <taxon>Pezizomycotina</taxon>
        <taxon>Dothideomycetes</taxon>
        <taxon>Dothideomycetidae</taxon>
        <taxon>Mycosphaerellales</taxon>
        <taxon>Teratosphaeriaceae</taxon>
        <taxon>Elasticomyces</taxon>
    </lineage>
</organism>
<feature type="chain" id="PRO_5042974650" evidence="1">
    <location>
        <begin position="28"/>
        <end position="176"/>
    </location>
</feature>
<protein>
    <submittedName>
        <fullName evidence="2">Uncharacterized protein</fullName>
    </submittedName>
</protein>
<reference evidence="2" key="1">
    <citation type="submission" date="2023-08" db="EMBL/GenBank/DDBJ databases">
        <title>Black Yeasts Isolated from many extreme environments.</title>
        <authorList>
            <person name="Coleine C."/>
            <person name="Stajich J.E."/>
            <person name="Selbmann L."/>
        </authorList>
    </citation>
    <scope>NUCLEOTIDE SEQUENCE</scope>
    <source>
        <strain evidence="2">CCFEE 5810</strain>
    </source>
</reference>
<gene>
    <name evidence="2" type="ORF">LTR97_009915</name>
</gene>
<name>A0AAN7W2T8_9PEZI</name>
<evidence type="ECO:0000313" key="3">
    <source>
        <dbReference type="Proteomes" id="UP001310594"/>
    </source>
</evidence>
<accession>A0AAN7W2T8</accession>
<feature type="signal peptide" evidence="1">
    <location>
        <begin position="1"/>
        <end position="27"/>
    </location>
</feature>
<evidence type="ECO:0000313" key="2">
    <source>
        <dbReference type="EMBL" id="KAK5694293.1"/>
    </source>
</evidence>
<dbReference type="AlphaFoldDB" id="A0AAN7W2T8"/>